<feature type="transmembrane region" description="Helical" evidence="2">
    <location>
        <begin position="564"/>
        <end position="585"/>
    </location>
</feature>
<feature type="transmembrane region" description="Helical" evidence="2">
    <location>
        <begin position="155"/>
        <end position="173"/>
    </location>
</feature>
<sequence>MSTSRPEEKASEEEPRNSGEGRADSMANNDSLWVLQRILETLQHNTKLGASVQGDFQARFWQIYKAEAEDYDTEFLKIYNSNLDIVLIFAGLFSAVSTTFIQGMVDDLKPDPADNIQAVLQLIAHSLNHSAFPESSPVLPIWTGPPSITVWTQSILYASLSSSLLAAFGAVLGKQWLNYYAKVDERGSIEARSLNRQQKLAGVERWHFRQVIDVLPLLLQLSLLLFGIGIAAFIWDRHHIVGGVVIAAVGLGVLFYTTIVISSLVSRFCPFQTPMGIFIRWMIEFSQARVMLRAVNSFLHLSLARPRKAFKQVFDFLNQVRACIVGRIYWVLKSHSSVPSTLDNLDEEADFPRLHSNGSRPPPPLNFDLTPPASAMHRAMAIAWIIETSTDLEIIDAAAKMVPTVEWPLKVDSYYAFAQLCSAYVNSVQRDPGDNQSDHAKKLKTFNISKALMHLYLERRGMGDSRWQKVSEPQNEIMRRVKPVDWTQIQGKSPSLDQEIDFISKVMHVVTKGGVVDFPVFPLKISQDPSWYSHLLPHILHGIAFSDSTKRETAYLISRSMPTAGTAVLVDLLLSAGILMGISVAKASLLHVDKQAVLEPTLLRLLKTFVLALPLDGKWDYYGTPAAFLFLEPICQLATHRDTSFSRVLHEAGFPSWCLQLSVTILQKEPPPAESRRQLRTRVGNRPFAGLRTRKMPVAFLPYDIGYEHNDELRKDLLTGMVLRSSITAAFGVETTITTNNGWRPSGQALWSSRIQCSDAIQGNLGPALLALGVRSMKRAVNTIAQASYGIPTPTELAMCTILALCSVDDCSYLEKDQKSAMLDLLIWSMEPSRPAHIGQASLRLVHHIRDALPALLESSIPRHDFFAALRSSSPQSQAGQYHFDEAFYQDLAYLQVVARLAQHGGYEEHLRRHISVCADIARAWHKNGDRMGEYLETVDLSLVDRNWESSLIWEPACRIFIECGWTEPGIALQENLNSIIFPAAWRIFQGVHTQLPLHPRGTHVLLSNLGQAYYHMTKESSISTILFLGSTTPSASQSYSASSIPIKIAWLEYCLARSSVIWGHPRWPQWGRSLIITEIQVSLEALHNHLPPTHLAVGETAEEDINNGELEVQSGGASGSET</sequence>
<reference evidence="5" key="1">
    <citation type="submission" date="2024-06" db="EMBL/GenBank/DDBJ databases">
        <title>Multi-omics analyses provide insights into the biosynthesis of the anticancer antibiotic pleurotin in Hohenbuehelia grisea.</title>
        <authorList>
            <person name="Weaver J.A."/>
            <person name="Alberti F."/>
        </authorList>
    </citation>
    <scope>NUCLEOTIDE SEQUENCE [LARGE SCALE GENOMIC DNA]</scope>
    <source>
        <strain evidence="5">T-177</strain>
    </source>
</reference>
<dbReference type="Pfam" id="PF20153">
    <property type="entry name" value="DUF6535"/>
    <property type="match status" value="1"/>
</dbReference>
<feature type="transmembrane region" description="Helical" evidence="2">
    <location>
        <begin position="214"/>
        <end position="234"/>
    </location>
</feature>
<keyword evidence="5" id="KW-1185">Reference proteome</keyword>
<evidence type="ECO:0000313" key="4">
    <source>
        <dbReference type="EMBL" id="KAL0958139.1"/>
    </source>
</evidence>
<organism evidence="4 5">
    <name type="scientific">Hohenbuehelia grisea</name>
    <dbReference type="NCBI Taxonomy" id="104357"/>
    <lineage>
        <taxon>Eukaryota</taxon>
        <taxon>Fungi</taxon>
        <taxon>Dikarya</taxon>
        <taxon>Basidiomycota</taxon>
        <taxon>Agaricomycotina</taxon>
        <taxon>Agaricomycetes</taxon>
        <taxon>Agaricomycetidae</taxon>
        <taxon>Agaricales</taxon>
        <taxon>Pleurotineae</taxon>
        <taxon>Pleurotaceae</taxon>
        <taxon>Hohenbuehelia</taxon>
    </lineage>
</organism>
<proteinExistence type="predicted"/>
<evidence type="ECO:0000256" key="1">
    <source>
        <dbReference type="SAM" id="MobiDB-lite"/>
    </source>
</evidence>
<comment type="caution">
    <text evidence="4">The sequence shown here is derived from an EMBL/GenBank/DDBJ whole genome shotgun (WGS) entry which is preliminary data.</text>
</comment>
<name>A0ABR3JQT4_9AGAR</name>
<keyword evidence="2" id="KW-0472">Membrane</keyword>
<gene>
    <name evidence="4" type="ORF">HGRIS_000307</name>
</gene>
<evidence type="ECO:0000259" key="3">
    <source>
        <dbReference type="Pfam" id="PF20153"/>
    </source>
</evidence>
<feature type="transmembrane region" description="Helical" evidence="2">
    <location>
        <begin position="85"/>
        <end position="105"/>
    </location>
</feature>
<accession>A0ABR3JQT4</accession>
<evidence type="ECO:0000256" key="2">
    <source>
        <dbReference type="SAM" id="Phobius"/>
    </source>
</evidence>
<feature type="region of interest" description="Disordered" evidence="1">
    <location>
        <begin position="1"/>
        <end position="25"/>
    </location>
</feature>
<protein>
    <recommendedName>
        <fullName evidence="3">DUF6535 domain-containing protein</fullName>
    </recommendedName>
</protein>
<keyword evidence="2" id="KW-0812">Transmembrane</keyword>
<feature type="transmembrane region" description="Helical" evidence="2">
    <location>
        <begin position="240"/>
        <end position="265"/>
    </location>
</feature>
<keyword evidence="2" id="KW-1133">Transmembrane helix</keyword>
<dbReference type="EMBL" id="JASNQZ010000004">
    <property type="protein sequence ID" value="KAL0958139.1"/>
    <property type="molecule type" value="Genomic_DNA"/>
</dbReference>
<feature type="compositionally biased region" description="Basic and acidic residues" evidence="1">
    <location>
        <begin position="1"/>
        <end position="23"/>
    </location>
</feature>
<feature type="domain" description="DUF6535" evidence="3">
    <location>
        <begin position="61"/>
        <end position="235"/>
    </location>
</feature>
<dbReference type="InterPro" id="IPR045338">
    <property type="entry name" value="DUF6535"/>
</dbReference>
<dbReference type="Proteomes" id="UP001556367">
    <property type="component" value="Unassembled WGS sequence"/>
</dbReference>
<evidence type="ECO:0000313" key="5">
    <source>
        <dbReference type="Proteomes" id="UP001556367"/>
    </source>
</evidence>